<dbReference type="InterPro" id="IPR000073">
    <property type="entry name" value="AB_hydrolase_1"/>
</dbReference>
<evidence type="ECO:0000313" key="4">
    <source>
        <dbReference type="Proteomes" id="UP000198923"/>
    </source>
</evidence>
<dbReference type="InterPro" id="IPR029058">
    <property type="entry name" value="AB_hydrolase_fold"/>
</dbReference>
<dbReference type="Gene3D" id="3.40.50.1820">
    <property type="entry name" value="alpha/beta hydrolase"/>
    <property type="match status" value="1"/>
</dbReference>
<dbReference type="AlphaFoldDB" id="A0A1G8LK38"/>
<proteinExistence type="predicted"/>
<dbReference type="Pfam" id="PF00561">
    <property type="entry name" value="Abhydrolase_1"/>
    <property type="match status" value="1"/>
</dbReference>
<evidence type="ECO:0000259" key="2">
    <source>
        <dbReference type="Pfam" id="PF00561"/>
    </source>
</evidence>
<feature type="domain" description="AB hydrolase-1" evidence="2">
    <location>
        <begin position="27"/>
        <end position="275"/>
    </location>
</feature>
<dbReference type="PANTHER" id="PTHR43433:SF5">
    <property type="entry name" value="AB HYDROLASE-1 DOMAIN-CONTAINING PROTEIN"/>
    <property type="match status" value="1"/>
</dbReference>
<dbReference type="InterPro" id="IPR050471">
    <property type="entry name" value="AB_hydrolase"/>
</dbReference>
<feature type="region of interest" description="Disordered" evidence="1">
    <location>
        <begin position="205"/>
        <end position="225"/>
    </location>
</feature>
<sequence>MEKSEEKYVSSGPLRLWTESFGYQQDPTVLLVMGSAAQGIGWPDDMVEVLVAAGRHVIRFDHRDTGLSDWVDFTTHPYTLADMAADAEAVLDGYGIDRAHIAGASLGGGIAQWLGAHRPQRVLTLTLIMTSPMGNEAGPAWARAVAGLDPDPGELPPPDAALIRHFMSGGHEEGADETWRLLNGEAVPYDGAAARRFVEASLKRARKPGSEAQHDLAGRSMTEDRRAPLSSIAAPTLVVHGAQDPLFPPRHGQALAEAIPGAELAVVDGMGHAFFSPGLPRRIADLMVGHTQGR</sequence>
<dbReference type="STRING" id="504805.SAMN05421505_1692"/>
<dbReference type="EMBL" id="FNCN01000069">
    <property type="protein sequence ID" value="SDI55600.1"/>
    <property type="molecule type" value="Genomic_DNA"/>
</dbReference>
<evidence type="ECO:0000256" key="1">
    <source>
        <dbReference type="SAM" id="MobiDB-lite"/>
    </source>
</evidence>
<evidence type="ECO:0000313" key="3">
    <source>
        <dbReference type="EMBL" id="SDI55600.1"/>
    </source>
</evidence>
<dbReference type="Proteomes" id="UP000198923">
    <property type="component" value="Unassembled WGS sequence"/>
</dbReference>
<keyword evidence="4" id="KW-1185">Reference proteome</keyword>
<dbReference type="GO" id="GO:0004806">
    <property type="term" value="F:triacylglycerol lipase activity"/>
    <property type="evidence" value="ECO:0007669"/>
    <property type="project" value="TreeGrafter"/>
</dbReference>
<protein>
    <submittedName>
        <fullName evidence="3">Pimeloyl-ACP methyl ester carboxylesterase</fullName>
    </submittedName>
</protein>
<dbReference type="GO" id="GO:0046503">
    <property type="term" value="P:glycerolipid catabolic process"/>
    <property type="evidence" value="ECO:0007669"/>
    <property type="project" value="TreeGrafter"/>
</dbReference>
<dbReference type="PANTHER" id="PTHR43433">
    <property type="entry name" value="HYDROLASE, ALPHA/BETA FOLD FAMILY PROTEIN"/>
    <property type="match status" value="1"/>
</dbReference>
<organism evidence="3 4">
    <name type="scientific">Sinosporangium album</name>
    <dbReference type="NCBI Taxonomy" id="504805"/>
    <lineage>
        <taxon>Bacteria</taxon>
        <taxon>Bacillati</taxon>
        <taxon>Actinomycetota</taxon>
        <taxon>Actinomycetes</taxon>
        <taxon>Streptosporangiales</taxon>
        <taxon>Streptosporangiaceae</taxon>
        <taxon>Sinosporangium</taxon>
    </lineage>
</organism>
<dbReference type="RefSeq" id="WP_093176298.1">
    <property type="nucleotide sequence ID" value="NZ_FNCN01000069.1"/>
</dbReference>
<dbReference type="SUPFAM" id="SSF53474">
    <property type="entry name" value="alpha/beta-Hydrolases"/>
    <property type="match status" value="1"/>
</dbReference>
<dbReference type="OrthoDB" id="8957634at2"/>
<accession>A0A1G8LK38</accession>
<gene>
    <name evidence="3" type="ORF">SAMN05421505_1692</name>
</gene>
<name>A0A1G8LK38_9ACTN</name>
<reference evidence="3 4" key="1">
    <citation type="submission" date="2016-10" db="EMBL/GenBank/DDBJ databases">
        <authorList>
            <person name="de Groot N.N."/>
        </authorList>
    </citation>
    <scope>NUCLEOTIDE SEQUENCE [LARGE SCALE GENOMIC DNA]</scope>
    <source>
        <strain evidence="3 4">CPCC 201354</strain>
    </source>
</reference>